<dbReference type="InterPro" id="IPR004680">
    <property type="entry name" value="Cit_transptr-like_dom"/>
</dbReference>
<evidence type="ECO:0000256" key="4">
    <source>
        <dbReference type="ARBA" id="ARBA00022989"/>
    </source>
</evidence>
<keyword evidence="5 6" id="KW-0472">Membrane</keyword>
<evidence type="ECO:0000256" key="5">
    <source>
        <dbReference type="ARBA" id="ARBA00023136"/>
    </source>
</evidence>
<comment type="subcellular location">
    <subcellularLocation>
        <location evidence="1">Membrane</location>
        <topology evidence="1">Multi-pass membrane protein</topology>
    </subcellularLocation>
</comment>
<feature type="transmembrane region" description="Helical" evidence="6">
    <location>
        <begin position="121"/>
        <end position="139"/>
    </location>
</feature>
<feature type="transmembrane region" description="Helical" evidence="6">
    <location>
        <begin position="333"/>
        <end position="354"/>
    </location>
</feature>
<evidence type="ECO:0000256" key="2">
    <source>
        <dbReference type="ARBA" id="ARBA00022448"/>
    </source>
</evidence>
<keyword evidence="2" id="KW-0813">Transport</keyword>
<feature type="transmembrane region" description="Helical" evidence="6">
    <location>
        <begin position="146"/>
        <end position="167"/>
    </location>
</feature>
<evidence type="ECO:0000256" key="1">
    <source>
        <dbReference type="ARBA" id="ARBA00004141"/>
    </source>
</evidence>
<protein>
    <submittedName>
        <fullName evidence="8">Citrate transporter</fullName>
    </submittedName>
</protein>
<feature type="transmembrane region" description="Helical" evidence="6">
    <location>
        <begin position="307"/>
        <end position="326"/>
    </location>
</feature>
<proteinExistence type="predicted"/>
<feature type="domain" description="Citrate transporter-like" evidence="7">
    <location>
        <begin position="31"/>
        <end position="265"/>
    </location>
</feature>
<dbReference type="Proteomes" id="UP000005273">
    <property type="component" value="Unassembled WGS sequence"/>
</dbReference>
<comment type="caution">
    <text evidence="8">The sequence shown here is derived from an EMBL/GenBank/DDBJ whole genome shotgun (WGS) entry which is preliminary data.</text>
</comment>
<dbReference type="OrthoDB" id="9429464at2"/>
<accession>A0A0T5X7Q0</accession>
<evidence type="ECO:0000256" key="6">
    <source>
        <dbReference type="SAM" id="Phobius"/>
    </source>
</evidence>
<organism evidence="8 9">
    <name type="scientific">Acetomicrobium hydrogeniformans ATCC BAA-1850</name>
    <dbReference type="NCBI Taxonomy" id="592015"/>
    <lineage>
        <taxon>Bacteria</taxon>
        <taxon>Thermotogati</taxon>
        <taxon>Synergistota</taxon>
        <taxon>Synergistia</taxon>
        <taxon>Synergistales</taxon>
        <taxon>Acetomicrobiaceae</taxon>
        <taxon>Acetomicrobium</taxon>
    </lineage>
</organism>
<feature type="transmembrane region" description="Helical" evidence="6">
    <location>
        <begin position="398"/>
        <end position="427"/>
    </location>
</feature>
<reference evidence="9" key="1">
    <citation type="submission" date="2012-09" db="EMBL/GenBank/DDBJ databases">
        <authorList>
            <person name="Weinstock G."/>
            <person name="Sodergren E."/>
            <person name="Clifton S."/>
            <person name="Fulton L."/>
            <person name="Fulton B."/>
            <person name="Courtney L."/>
            <person name="Fronick C."/>
            <person name="Harrison M."/>
            <person name="Strong C."/>
            <person name="Farmer C."/>
            <person name="Delehaunty K."/>
            <person name="Markovic C."/>
            <person name="Hall O."/>
            <person name="Minx P."/>
            <person name="Tomlinson C."/>
            <person name="Mitreva M."/>
            <person name="Nelson J."/>
            <person name="Hou S."/>
            <person name="Wollam A."/>
            <person name="Pepin K.H."/>
            <person name="Johnson M."/>
            <person name="Bhonagiri V."/>
            <person name="Nash W.E."/>
            <person name="Suruliraj S."/>
            <person name="Warren W."/>
            <person name="Chinwalla A."/>
            <person name="Mardis E.R."/>
            <person name="Wilson R.K."/>
        </authorList>
    </citation>
    <scope>NUCLEOTIDE SEQUENCE [LARGE SCALE GENOMIC DNA]</scope>
    <source>
        <strain evidence="9">OS1</strain>
    </source>
</reference>
<evidence type="ECO:0000259" key="7">
    <source>
        <dbReference type="Pfam" id="PF03600"/>
    </source>
</evidence>
<feature type="transmembrane region" description="Helical" evidence="6">
    <location>
        <begin position="98"/>
        <end position="115"/>
    </location>
</feature>
<dbReference type="EMBL" id="ACJX03000002">
    <property type="protein sequence ID" value="KRT34321.1"/>
    <property type="molecule type" value="Genomic_DNA"/>
</dbReference>
<feature type="transmembrane region" description="Helical" evidence="6">
    <location>
        <begin position="229"/>
        <end position="246"/>
    </location>
</feature>
<dbReference type="eggNOG" id="COG1055">
    <property type="taxonomic scope" value="Bacteria"/>
</dbReference>
<dbReference type="Pfam" id="PF03600">
    <property type="entry name" value="CitMHS"/>
    <property type="match status" value="1"/>
</dbReference>
<sequence length="428" mass="45093">MTLFWPEGFYTIIMVGTFAFGAFFLKLPIAISMVLAAIAGSIVAGEGLPLRHLVEGTFGYLDTILIIATAMIFMKVIEKTGLLEAIAAYMIRKFKNHPLLLSFGIMVLIMIPGMITGSSTAAVLTTGALVAPVLIKLGVQVHKTAAAVAMGAIYGMIAPPINIPAMIIGGGIDMPYVGFSVPLLICTIPLAAVTSLLLIYPGLKNKARDQRALEDELRKMERVNMTPRLFLPVVGLVILLGGSSLFPSVFPFGMPLSFLMASSLAFFTGKSWKPVATVTEAINDSLPVMGILMGVGMFIQIMTLTGVRGFVVVSALSLPAWLLYVGIATSMPLFGAVSAFGSASVLGVPFLLALLGKNEIIAGSALSLIAGLGDLMPPTALAGIFAAQVVGETNYFKVLRFCVFPAILTALWGIIIILGASIISSIVY</sequence>
<evidence type="ECO:0000256" key="3">
    <source>
        <dbReference type="ARBA" id="ARBA00022692"/>
    </source>
</evidence>
<gene>
    <name evidence="8" type="ORF">HMPREF1705_04828</name>
</gene>
<feature type="transmembrane region" description="Helical" evidence="6">
    <location>
        <begin position="179"/>
        <end position="203"/>
    </location>
</feature>
<keyword evidence="4 6" id="KW-1133">Transmembrane helix</keyword>
<feature type="transmembrane region" description="Helical" evidence="6">
    <location>
        <begin position="360"/>
        <end position="386"/>
    </location>
</feature>
<name>A0A0T5X7Q0_9BACT</name>
<dbReference type="RefSeq" id="WP_009202507.1">
    <property type="nucleotide sequence ID" value="NZ_ACJX03000002.1"/>
</dbReference>
<keyword evidence="3 6" id="KW-0812">Transmembrane</keyword>
<dbReference type="STRING" id="592015.HMPREF1705_04828"/>
<feature type="transmembrane region" description="Helical" evidence="6">
    <location>
        <begin position="12"/>
        <end position="38"/>
    </location>
</feature>
<evidence type="ECO:0000313" key="9">
    <source>
        <dbReference type="Proteomes" id="UP000005273"/>
    </source>
</evidence>
<feature type="transmembrane region" description="Helical" evidence="6">
    <location>
        <begin position="281"/>
        <end position="301"/>
    </location>
</feature>
<feature type="transmembrane region" description="Helical" evidence="6">
    <location>
        <begin position="58"/>
        <end position="77"/>
    </location>
</feature>
<dbReference type="AlphaFoldDB" id="A0A0T5X7Q0"/>
<evidence type="ECO:0000313" key="8">
    <source>
        <dbReference type="EMBL" id="KRT34321.1"/>
    </source>
</evidence>
<keyword evidence="9" id="KW-1185">Reference proteome</keyword>